<dbReference type="InterPro" id="IPR036390">
    <property type="entry name" value="WH_DNA-bd_sf"/>
</dbReference>
<evidence type="ECO:0000256" key="1">
    <source>
        <dbReference type="ARBA" id="ARBA00009437"/>
    </source>
</evidence>
<dbReference type="Gene3D" id="1.10.10.10">
    <property type="entry name" value="Winged helix-like DNA-binding domain superfamily/Winged helix DNA-binding domain"/>
    <property type="match status" value="1"/>
</dbReference>
<keyword evidence="3" id="KW-0238">DNA-binding</keyword>
<dbReference type="InterPro" id="IPR000847">
    <property type="entry name" value="LysR_HTH_N"/>
</dbReference>
<dbReference type="SUPFAM" id="SSF46785">
    <property type="entry name" value="Winged helix' DNA-binding domain"/>
    <property type="match status" value="1"/>
</dbReference>
<dbReference type="InterPro" id="IPR058163">
    <property type="entry name" value="LysR-type_TF_proteobact-type"/>
</dbReference>
<accession>A0ABU4YG61</accession>
<comment type="caution">
    <text evidence="6">The sequence shown here is derived from an EMBL/GenBank/DDBJ whole genome shotgun (WGS) entry which is preliminary data.</text>
</comment>
<organism evidence="6 7">
    <name type="scientific">Mesorhizobium humile</name>
    <dbReference type="NCBI Taxonomy" id="3072313"/>
    <lineage>
        <taxon>Bacteria</taxon>
        <taxon>Pseudomonadati</taxon>
        <taxon>Pseudomonadota</taxon>
        <taxon>Alphaproteobacteria</taxon>
        <taxon>Hyphomicrobiales</taxon>
        <taxon>Phyllobacteriaceae</taxon>
        <taxon>Mesorhizobium</taxon>
    </lineage>
</organism>
<keyword evidence="4" id="KW-0804">Transcription</keyword>
<keyword evidence="2" id="KW-0805">Transcription regulation</keyword>
<dbReference type="InterPro" id="IPR005119">
    <property type="entry name" value="LysR_subst-bd"/>
</dbReference>
<dbReference type="InterPro" id="IPR036388">
    <property type="entry name" value="WH-like_DNA-bd_sf"/>
</dbReference>
<sequence>MRTSPPLRAIQAFEAFGRLGSVTGAAYELGVSPGAVSQQIRKTEEFLGVQLLERRGRILTLTSWGRLYHSAVSEGFDRIRGAGELLERARTESALTVSCLPSLASKWLAPQLFDWQAHHLGATVRLIGAEAEARFGDEQLDFRISYGAKNRGYDHYVELFTDWVVPACSPALLERLPLRKPVDILERPLLAIEWAREHRSPPTWSEWAASIGAKYRKTSGEVAFSLSSAAIDAAINGRGFVLAQLSMAKDDITSGRLVVPFDVPLRLPDPYFLAWDRSALQKPHGAELRAWIVSIANRQEAEYSDSPRSEGVGASLG</sequence>
<dbReference type="Pfam" id="PF03466">
    <property type="entry name" value="LysR_substrate"/>
    <property type="match status" value="1"/>
</dbReference>
<dbReference type="Pfam" id="PF00126">
    <property type="entry name" value="HTH_1"/>
    <property type="match status" value="1"/>
</dbReference>
<evidence type="ECO:0000313" key="7">
    <source>
        <dbReference type="Proteomes" id="UP001280156"/>
    </source>
</evidence>
<dbReference type="Gene3D" id="3.40.190.10">
    <property type="entry name" value="Periplasmic binding protein-like II"/>
    <property type="match status" value="2"/>
</dbReference>
<dbReference type="PANTHER" id="PTHR30537:SF74">
    <property type="entry name" value="HTH-TYPE TRANSCRIPTIONAL REGULATOR TRPI"/>
    <property type="match status" value="1"/>
</dbReference>
<dbReference type="PANTHER" id="PTHR30537">
    <property type="entry name" value="HTH-TYPE TRANSCRIPTIONAL REGULATOR"/>
    <property type="match status" value="1"/>
</dbReference>
<evidence type="ECO:0000256" key="4">
    <source>
        <dbReference type="ARBA" id="ARBA00023163"/>
    </source>
</evidence>
<dbReference type="EMBL" id="JAVIIV010000006">
    <property type="protein sequence ID" value="MDX8485938.1"/>
    <property type="molecule type" value="Genomic_DNA"/>
</dbReference>
<reference evidence="6 7" key="1">
    <citation type="submission" date="2023-08" db="EMBL/GenBank/DDBJ databases">
        <title>Implementing the SeqCode for naming new Mesorhizobium species isolated from Vachellia karroo root nodules.</title>
        <authorList>
            <person name="Van Lill M."/>
        </authorList>
    </citation>
    <scope>NUCLEOTIDE SEQUENCE [LARGE SCALE GENOMIC DNA]</scope>
    <source>
        <strain evidence="6 7">VK2B</strain>
    </source>
</reference>
<keyword evidence="7" id="KW-1185">Reference proteome</keyword>
<gene>
    <name evidence="6" type="ORF">RFM52_12080</name>
</gene>
<proteinExistence type="inferred from homology"/>
<dbReference type="SUPFAM" id="SSF53850">
    <property type="entry name" value="Periplasmic binding protein-like II"/>
    <property type="match status" value="1"/>
</dbReference>
<evidence type="ECO:0000313" key="6">
    <source>
        <dbReference type="EMBL" id="MDX8485938.1"/>
    </source>
</evidence>
<evidence type="ECO:0000256" key="2">
    <source>
        <dbReference type="ARBA" id="ARBA00023015"/>
    </source>
</evidence>
<name>A0ABU4YG61_9HYPH</name>
<dbReference type="PROSITE" id="PS50931">
    <property type="entry name" value="HTH_LYSR"/>
    <property type="match status" value="1"/>
</dbReference>
<dbReference type="Proteomes" id="UP001280156">
    <property type="component" value="Unassembled WGS sequence"/>
</dbReference>
<evidence type="ECO:0000256" key="3">
    <source>
        <dbReference type="ARBA" id="ARBA00023125"/>
    </source>
</evidence>
<feature type="domain" description="HTH lysR-type" evidence="5">
    <location>
        <begin position="5"/>
        <end position="62"/>
    </location>
</feature>
<evidence type="ECO:0000259" key="5">
    <source>
        <dbReference type="PROSITE" id="PS50931"/>
    </source>
</evidence>
<protein>
    <submittedName>
        <fullName evidence="6">LysR substrate-binding domain-containing protein</fullName>
    </submittedName>
</protein>
<dbReference type="RefSeq" id="WP_320293725.1">
    <property type="nucleotide sequence ID" value="NZ_JAVIIU010000001.1"/>
</dbReference>
<comment type="similarity">
    <text evidence="1">Belongs to the LysR transcriptional regulatory family.</text>
</comment>